<dbReference type="EMBL" id="LOCL01000026">
    <property type="protein sequence ID" value="KUF19642.1"/>
    <property type="molecule type" value="Genomic_DNA"/>
</dbReference>
<evidence type="ECO:0000313" key="3">
    <source>
        <dbReference type="EMBL" id="KUF19642.1"/>
    </source>
</evidence>
<dbReference type="Proteomes" id="UP000054804">
    <property type="component" value="Unassembled WGS sequence"/>
</dbReference>
<evidence type="ECO:0000256" key="2">
    <source>
        <dbReference type="SAM" id="Phobius"/>
    </source>
</evidence>
<feature type="transmembrane region" description="Helical" evidence="2">
    <location>
        <begin position="136"/>
        <end position="165"/>
    </location>
</feature>
<proteinExistence type="predicted"/>
<keyword evidence="2" id="KW-0812">Transmembrane</keyword>
<feature type="transmembrane region" description="Helical" evidence="2">
    <location>
        <begin position="260"/>
        <end position="278"/>
    </location>
</feature>
<reference evidence="3 4" key="1">
    <citation type="submission" date="2015-12" db="EMBL/GenBank/DDBJ databases">
        <title>Draft genome sequence of Streptomyces silvensis ATCC 53525, a producer of novel hormone antagonists.</title>
        <authorList>
            <person name="Johnston C.W."/>
            <person name="Li Y."/>
            <person name="Magarvey N.A."/>
        </authorList>
    </citation>
    <scope>NUCLEOTIDE SEQUENCE [LARGE SCALE GENOMIC DNA]</scope>
    <source>
        <strain evidence="3 4">ATCC 53525</strain>
    </source>
</reference>
<name>A0A0W7XA29_9ACTN</name>
<evidence type="ECO:0000256" key="1">
    <source>
        <dbReference type="SAM" id="MobiDB-lite"/>
    </source>
</evidence>
<feature type="transmembrane region" description="Helical" evidence="2">
    <location>
        <begin position="172"/>
        <end position="203"/>
    </location>
</feature>
<dbReference type="STRING" id="1765722.AT728_04575"/>
<comment type="caution">
    <text evidence="3">The sequence shown here is derived from an EMBL/GenBank/DDBJ whole genome shotgun (WGS) entry which is preliminary data.</text>
</comment>
<keyword evidence="2" id="KW-1133">Transmembrane helix</keyword>
<protein>
    <submittedName>
        <fullName evidence="3">Uncharacterized protein</fullName>
    </submittedName>
</protein>
<sequence>MASADLSSPSLSRADRGSDMREPWYQRHRMALLITAGLLPLYLLWWTVFATGGGDLAAQQAWAGFARRYPGSAYSLFWYGGLHTANYSVISPYLMAAFGVRTVAAASGLAATFMGVSIIMRSSIRKPLWPALVVGFSMWCQVVCGRATFMLGVAFGVGAVLAAVGGNSRRRIVAATLCAALATMGSPVAGLFLVVVGAAYLLLRQWGRALALILPPFVVVGLTTWLFPFEGEQPMAFVRIFPPVLLCGVVMLAAPRSWKLLKFGAGVYAVGVVLTWLIPTPIGTNVERFAEIAAPPILLAAVLNRDFTLPRSLRPLRPARVLQTLRRLGSFRPVWSGVKRHHIWQRAILVTAVVLSLTWVSIKTTADIVAYTKVPTWAVETDGVVKELNRLGADRTRVEVVPARDHREAAVLAPYINMARGWNRQADVERGRLFYEGRPVSEVEEVAFTSSSYRAWLNQWAVGFVVLYKGDGKPDGAAEREHDLVTSEPDYLEQVWHDDNWRIYRVQDPVPLVDKPGSVVTADGAHLTVRMSEPGSVIVRVAYSPWLWAEGGCLYKEGDFTRLTVKKAGDVRIGSNYAGPSGPQPRCAPDKGKD</sequence>
<feature type="transmembrane region" description="Helical" evidence="2">
    <location>
        <begin position="30"/>
        <end position="48"/>
    </location>
</feature>
<feature type="transmembrane region" description="Helical" evidence="2">
    <location>
        <begin position="103"/>
        <end position="124"/>
    </location>
</feature>
<gene>
    <name evidence="3" type="ORF">AT728_04575</name>
</gene>
<evidence type="ECO:0000313" key="4">
    <source>
        <dbReference type="Proteomes" id="UP000054804"/>
    </source>
</evidence>
<keyword evidence="4" id="KW-1185">Reference proteome</keyword>
<feature type="transmembrane region" description="Helical" evidence="2">
    <location>
        <begin position="209"/>
        <end position="229"/>
    </location>
</feature>
<organism evidence="3 4">
    <name type="scientific">Streptomyces silvensis</name>
    <dbReference type="NCBI Taxonomy" id="1765722"/>
    <lineage>
        <taxon>Bacteria</taxon>
        <taxon>Bacillati</taxon>
        <taxon>Actinomycetota</taxon>
        <taxon>Actinomycetes</taxon>
        <taxon>Kitasatosporales</taxon>
        <taxon>Streptomycetaceae</taxon>
        <taxon>Streptomyces</taxon>
    </lineage>
</organism>
<feature type="transmembrane region" description="Helical" evidence="2">
    <location>
        <begin position="236"/>
        <end position="254"/>
    </location>
</feature>
<keyword evidence="2" id="KW-0472">Membrane</keyword>
<dbReference type="AlphaFoldDB" id="A0A0W7XA29"/>
<feature type="region of interest" description="Disordered" evidence="1">
    <location>
        <begin position="573"/>
        <end position="594"/>
    </location>
</feature>
<accession>A0A0W7XA29</accession>